<dbReference type="AlphaFoldDB" id="A0A1G9WWH1"/>
<sequence>MKRSIVYLLTVLFGTLIIHAQTNINSGKSSVFRAGASTSNITPPLGTPIIGNFTEPPAINIHDELHVRCLALDDGTTKLVFVIVDNVGIERMVFDEAKRLINEKTGLPKGNLLMSAVHTHSATSAGGLGEKRRGWNVDEPLDEYQTFVANRISDGVQIALNRLEPARIGWGAGEVPLHLFNRRWMMKKPVMNPFGGIDQVKMNPGIGNPDLLNPAGPIDPEVSFISVQSIAGHPIALLGNYSLHYVGGVPNGDISADYFAVFADRIQELLKADRQDPPFVGILTNGTSGDVNNINFGGKSEKHAPYAKMRIVADDLAQEVIRVYQNIHYHDWVKLQAAESELSLQVRRATPEMLTNIQKVLLRPDTAKPLYNKLEKFYAKRVLQMQKEWPDDVSIILQTFRIGDLGVAAIPFEVFAETGLEIKEKSPFKSTFTIELANGSYGYLPTPEQHKLGGYETWLTTNKVQIDASAKIVEELMSLFSTLK</sequence>
<dbReference type="EMBL" id="FNGV01000016">
    <property type="protein sequence ID" value="SDM88858.1"/>
    <property type="molecule type" value="Genomic_DNA"/>
</dbReference>
<name>A0A1G9WWH1_9FLAO</name>
<evidence type="ECO:0000313" key="1">
    <source>
        <dbReference type="EMBL" id="SDM88858.1"/>
    </source>
</evidence>
<dbReference type="OrthoDB" id="9122572at2"/>
<dbReference type="RefSeq" id="WP_089894833.1">
    <property type="nucleotide sequence ID" value="NZ_FNGV01000016.1"/>
</dbReference>
<keyword evidence="2" id="KW-1185">Reference proteome</keyword>
<accession>A0A1G9WWH1</accession>
<gene>
    <name evidence="1" type="ORF">SAMN04488514_11690</name>
</gene>
<evidence type="ECO:0000313" key="2">
    <source>
        <dbReference type="Proteomes" id="UP000199440"/>
    </source>
</evidence>
<proteinExistence type="predicted"/>
<organism evidence="1 2">
    <name type="scientific">Kriegella aquimaris</name>
    <dbReference type="NCBI Taxonomy" id="192904"/>
    <lineage>
        <taxon>Bacteria</taxon>
        <taxon>Pseudomonadati</taxon>
        <taxon>Bacteroidota</taxon>
        <taxon>Flavobacteriia</taxon>
        <taxon>Flavobacteriales</taxon>
        <taxon>Flavobacteriaceae</taxon>
        <taxon>Kriegella</taxon>
    </lineage>
</organism>
<dbReference type="Proteomes" id="UP000199440">
    <property type="component" value="Unassembled WGS sequence"/>
</dbReference>
<dbReference type="STRING" id="192904.SAMN04488514_11690"/>
<evidence type="ECO:0008006" key="3">
    <source>
        <dbReference type="Google" id="ProtNLM"/>
    </source>
</evidence>
<protein>
    <recommendedName>
        <fullName evidence="3">Neutral/alkaline non-lysosomal ceramidase, N-terminal</fullName>
    </recommendedName>
</protein>
<reference evidence="1 2" key="1">
    <citation type="submission" date="2016-10" db="EMBL/GenBank/DDBJ databases">
        <authorList>
            <person name="de Groot N.N."/>
        </authorList>
    </citation>
    <scope>NUCLEOTIDE SEQUENCE [LARGE SCALE GENOMIC DNA]</scope>
    <source>
        <strain evidence="1 2">DSM 19886</strain>
    </source>
</reference>